<reference evidence="1" key="1">
    <citation type="submission" date="2022-12" db="EMBL/GenBank/DDBJ databases">
        <title>New Phytohabitans aurantiacus sp. RD004123 nov., an actinomycete isolated from soil.</title>
        <authorList>
            <person name="Triningsih D.W."/>
            <person name="Harunari E."/>
            <person name="Igarashi Y."/>
        </authorList>
    </citation>
    <scope>NUCLEOTIDE SEQUENCE</scope>
    <source>
        <strain evidence="1">RD004123</strain>
    </source>
</reference>
<gene>
    <name evidence="1" type="ORF">Pa4123_40510</name>
</gene>
<dbReference type="Proteomes" id="UP001144280">
    <property type="component" value="Unassembled WGS sequence"/>
</dbReference>
<sequence>MTRYLVVPGRGVSFAEHWTRQWVESRPNYQWAPEPPGPPYVADERVAALHAAVSASDEPAVLVAHSAGCLTVVLWASKHSGPVRAALLVTPPYIDPQWTPRPDDDVFIGEVPRQPLPFRSIVVASSTDPYSTPAQFADYARDWGAELYDAGDVGHLDSKNGFGPWPEGERLVATL</sequence>
<evidence type="ECO:0000313" key="1">
    <source>
        <dbReference type="EMBL" id="GLH98776.1"/>
    </source>
</evidence>
<comment type="caution">
    <text evidence="1">The sequence shown here is derived from an EMBL/GenBank/DDBJ whole genome shotgun (WGS) entry which is preliminary data.</text>
</comment>
<protein>
    <submittedName>
        <fullName evidence="1">Alpha/beta hydrolase</fullName>
    </submittedName>
</protein>
<dbReference type="Pfam" id="PF06821">
    <property type="entry name" value="Ser_hydrolase"/>
    <property type="match status" value="1"/>
</dbReference>
<dbReference type="Gene3D" id="3.40.50.1820">
    <property type="entry name" value="alpha/beta hydrolase"/>
    <property type="match status" value="1"/>
</dbReference>
<dbReference type="InterPro" id="IPR010662">
    <property type="entry name" value="RBBP9/YdeN"/>
</dbReference>
<name>A0ABQ5QXX2_9ACTN</name>
<evidence type="ECO:0000313" key="2">
    <source>
        <dbReference type="Proteomes" id="UP001144280"/>
    </source>
</evidence>
<dbReference type="SUPFAM" id="SSF53474">
    <property type="entry name" value="alpha/beta-Hydrolases"/>
    <property type="match status" value="1"/>
</dbReference>
<keyword evidence="1" id="KW-0378">Hydrolase</keyword>
<dbReference type="EMBL" id="BSDI01000018">
    <property type="protein sequence ID" value="GLH98776.1"/>
    <property type="molecule type" value="Genomic_DNA"/>
</dbReference>
<accession>A0ABQ5QXX2</accession>
<organism evidence="1 2">
    <name type="scientific">Phytohabitans aurantiacus</name>
    <dbReference type="NCBI Taxonomy" id="3016789"/>
    <lineage>
        <taxon>Bacteria</taxon>
        <taxon>Bacillati</taxon>
        <taxon>Actinomycetota</taxon>
        <taxon>Actinomycetes</taxon>
        <taxon>Micromonosporales</taxon>
        <taxon>Micromonosporaceae</taxon>
    </lineage>
</organism>
<proteinExistence type="predicted"/>
<keyword evidence="2" id="KW-1185">Reference proteome</keyword>
<dbReference type="GO" id="GO:0016787">
    <property type="term" value="F:hydrolase activity"/>
    <property type="evidence" value="ECO:0007669"/>
    <property type="project" value="UniProtKB-KW"/>
</dbReference>
<dbReference type="InterPro" id="IPR029058">
    <property type="entry name" value="AB_hydrolase_fold"/>
</dbReference>
<dbReference type="RefSeq" id="WP_281897965.1">
    <property type="nucleotide sequence ID" value="NZ_BSDI01000018.1"/>
</dbReference>